<dbReference type="Proteomes" id="UP000505306">
    <property type="component" value="Chromosome"/>
</dbReference>
<name>A0A6G6GNZ6_9FLAO</name>
<evidence type="ECO:0000313" key="6">
    <source>
        <dbReference type="Proteomes" id="UP000505306"/>
    </source>
</evidence>
<evidence type="ECO:0000256" key="3">
    <source>
        <dbReference type="SAM" id="SignalP"/>
    </source>
</evidence>
<dbReference type="RefSeq" id="WP_164680281.1">
    <property type="nucleotide sequence ID" value="NZ_CP049057.1"/>
</dbReference>
<feature type="chain" id="PRO_5026144632" evidence="3">
    <location>
        <begin position="34"/>
        <end position="715"/>
    </location>
</feature>
<accession>A0A6G6GNZ6</accession>
<dbReference type="EMBL" id="CP049057">
    <property type="protein sequence ID" value="QIE60268.1"/>
    <property type="molecule type" value="Genomic_DNA"/>
</dbReference>
<keyword evidence="6" id="KW-1185">Reference proteome</keyword>
<dbReference type="NCBIfam" id="TIGR04183">
    <property type="entry name" value="Por_Secre_tail"/>
    <property type="match status" value="1"/>
</dbReference>
<sequence>MKIQTKTNNLNMLNTMKTIFTFLTLMVITIAQAQWSADTSVNTSVADSQTEVVQAKGTSTGETYVVFWKSVPEPTNYELRLQVLDVDGNKTLGPDGMLVSDQIPMSTFTVAMTTVIDINDNLYIGVTGTGSGNPAFVYKLDNNGQSLWTNNSVGNGFLVTVMPLASGEAIVGRLSNSGGVMQKYDATGTAVWPSEQPIGTGSGFKAPANFFELSEGEFVLVHHVLIGGVNSNLYAQRYGADGVPQWASDTQLSSRITLYNRIYTGIKGDDAVFMSYFGSNGSRFDAFVQRIDLDGTLPWGLNGSDFATDDLNYETNIDLAISNDDSFIYANSRYTDASQSMTGTYIQKFDATNGNRLFSDAAKEVFGITEDKVPAGKLYLQNNTPWFVVSSGNDNGVTPTEIEAVHLDHNGDFIWATETMPLATFAANKSRVQYTEPIAGQSVVVFIEDKGEGEKIYAQNLEDPNACALSITCPTTVVVVTDAGMCTASGINLGTASTSGCNGEVVSNDAPTVFPVGETVVTWTVDNGTSIETCVQLIIVEDTAAPTIICPQDAIVEVATGSQYILPDYFDTGAASAIDNCTDPVNITSQDPAPGTNLDVGTHQIILTAEDDHGNESICSFQLTVDEVLGTQTFANESILLYPNPTDGIVTLGNPSNFNLQLIEIYNVSGRMIKKIDIEGMGTSKSLFLSDLASGTYFILIKGEEGQLTKKILKN</sequence>
<dbReference type="Pfam" id="PF02494">
    <property type="entry name" value="HYR"/>
    <property type="match status" value="1"/>
</dbReference>
<gene>
    <name evidence="5" type="ORF">G5B37_12060</name>
</gene>
<reference evidence="5 6" key="1">
    <citation type="submission" date="2020-02" db="EMBL/GenBank/DDBJ databases">
        <title>Complete genome sequence of Flavobacteriaceae bacterium.</title>
        <authorList>
            <person name="Kim S.-J."/>
            <person name="Kim Y.-S."/>
            <person name="Kim K.-H."/>
        </authorList>
    </citation>
    <scope>NUCLEOTIDE SEQUENCE [LARGE SCALE GENOMIC DNA]</scope>
    <source>
        <strain evidence="5 6">RR4-40</strain>
    </source>
</reference>
<feature type="domain" description="HYR" evidence="4">
    <location>
        <begin position="541"/>
        <end position="627"/>
    </location>
</feature>
<dbReference type="PROSITE" id="PS50825">
    <property type="entry name" value="HYR"/>
    <property type="match status" value="1"/>
</dbReference>
<evidence type="ECO:0000256" key="1">
    <source>
        <dbReference type="ARBA" id="ARBA00022729"/>
    </source>
</evidence>
<protein>
    <submittedName>
        <fullName evidence="5">T9SS type A sorting domain-containing protein</fullName>
    </submittedName>
</protein>
<evidence type="ECO:0000313" key="5">
    <source>
        <dbReference type="EMBL" id="QIE60268.1"/>
    </source>
</evidence>
<evidence type="ECO:0000256" key="2">
    <source>
        <dbReference type="ARBA" id="ARBA00022737"/>
    </source>
</evidence>
<evidence type="ECO:0000259" key="4">
    <source>
        <dbReference type="PROSITE" id="PS50825"/>
    </source>
</evidence>
<dbReference type="PANTHER" id="PTHR24273:SF32">
    <property type="entry name" value="HYALIN"/>
    <property type="match status" value="1"/>
</dbReference>
<keyword evidence="1 3" id="KW-0732">Signal</keyword>
<feature type="signal peptide" evidence="3">
    <location>
        <begin position="1"/>
        <end position="33"/>
    </location>
</feature>
<dbReference type="Pfam" id="PF18962">
    <property type="entry name" value="Por_Secre_tail"/>
    <property type="match status" value="1"/>
</dbReference>
<dbReference type="InterPro" id="IPR003410">
    <property type="entry name" value="HYR_dom"/>
</dbReference>
<organism evidence="5 6">
    <name type="scientific">Rasiella rasia</name>
    <dbReference type="NCBI Taxonomy" id="2744027"/>
    <lineage>
        <taxon>Bacteria</taxon>
        <taxon>Pseudomonadati</taxon>
        <taxon>Bacteroidota</taxon>
        <taxon>Flavobacteriia</taxon>
        <taxon>Flavobacteriales</taxon>
        <taxon>Flavobacteriaceae</taxon>
        <taxon>Rasiella</taxon>
    </lineage>
</organism>
<dbReference type="PANTHER" id="PTHR24273">
    <property type="entry name" value="FI04643P-RELATED"/>
    <property type="match status" value="1"/>
</dbReference>
<dbReference type="KEGG" id="mgel:G5B37_12060"/>
<keyword evidence="2" id="KW-0677">Repeat</keyword>
<dbReference type="AlphaFoldDB" id="A0A6G6GNZ6"/>
<dbReference type="InterPro" id="IPR026444">
    <property type="entry name" value="Secre_tail"/>
</dbReference>
<proteinExistence type="predicted"/>